<dbReference type="Proteomes" id="UP000199603">
    <property type="component" value="Unassembled WGS sequence"/>
</dbReference>
<comment type="subcellular location">
    <subcellularLocation>
        <location evidence="1 11">Cell outer membrane</location>
        <topology evidence="1 11">Multi-pass membrane protein</topology>
    </subcellularLocation>
</comment>
<dbReference type="SUPFAM" id="SSF56935">
    <property type="entry name" value="Porins"/>
    <property type="match status" value="1"/>
</dbReference>
<dbReference type="PROSITE" id="PS52016">
    <property type="entry name" value="TONB_DEPENDENT_REC_3"/>
    <property type="match status" value="1"/>
</dbReference>
<dbReference type="InterPro" id="IPR012910">
    <property type="entry name" value="Plug_dom"/>
</dbReference>
<dbReference type="PANTHER" id="PTHR32552:SF81">
    <property type="entry name" value="TONB-DEPENDENT OUTER MEMBRANE RECEPTOR"/>
    <property type="match status" value="1"/>
</dbReference>
<proteinExistence type="inferred from homology"/>
<keyword evidence="9 11" id="KW-0472">Membrane</keyword>
<keyword evidence="5 11" id="KW-0812">Transmembrane</keyword>
<dbReference type="GO" id="GO:0006826">
    <property type="term" value="P:iron ion transport"/>
    <property type="evidence" value="ECO:0007669"/>
    <property type="project" value="UniProtKB-KW"/>
</dbReference>
<dbReference type="InterPro" id="IPR039426">
    <property type="entry name" value="TonB-dep_rcpt-like"/>
</dbReference>
<evidence type="ECO:0000256" key="1">
    <source>
        <dbReference type="ARBA" id="ARBA00004571"/>
    </source>
</evidence>
<keyword evidence="2 11" id="KW-0813">Transport</keyword>
<evidence type="ECO:0000256" key="5">
    <source>
        <dbReference type="ARBA" id="ARBA00022692"/>
    </source>
</evidence>
<keyword evidence="7" id="KW-0406">Ion transport</keyword>
<feature type="domain" description="TonB-dependent receptor-like beta-barrel" evidence="14">
    <location>
        <begin position="283"/>
        <end position="742"/>
    </location>
</feature>
<evidence type="ECO:0000256" key="8">
    <source>
        <dbReference type="ARBA" id="ARBA00023077"/>
    </source>
</evidence>
<dbReference type="Pfam" id="PF07715">
    <property type="entry name" value="Plug"/>
    <property type="match status" value="1"/>
</dbReference>
<keyword evidence="3 11" id="KW-1134">Transmembrane beta strand</keyword>
<keyword evidence="4" id="KW-0410">Iron transport</keyword>
<protein>
    <submittedName>
        <fullName evidence="16">Outer membrane receptor proteins, mostly Fe transport</fullName>
    </submittedName>
</protein>
<evidence type="ECO:0000256" key="13">
    <source>
        <dbReference type="SAM" id="SignalP"/>
    </source>
</evidence>
<dbReference type="AlphaFoldDB" id="A0A1G6Z4T2"/>
<evidence type="ECO:0000256" key="10">
    <source>
        <dbReference type="ARBA" id="ARBA00023237"/>
    </source>
</evidence>
<dbReference type="OrthoDB" id="127311at2"/>
<keyword evidence="17" id="KW-1185">Reference proteome</keyword>
<evidence type="ECO:0000256" key="6">
    <source>
        <dbReference type="ARBA" id="ARBA00023004"/>
    </source>
</evidence>
<evidence type="ECO:0000259" key="14">
    <source>
        <dbReference type="Pfam" id="PF00593"/>
    </source>
</evidence>
<evidence type="ECO:0000256" key="2">
    <source>
        <dbReference type="ARBA" id="ARBA00022448"/>
    </source>
</evidence>
<dbReference type="InterPro" id="IPR000531">
    <property type="entry name" value="Beta-barrel_TonB"/>
</dbReference>
<sequence length="779" mass="84341">MSHARSPLALSIALALLALPAQALRADASAAATELDRITVTAQKREQQVQEVPLAITALSGEFLDRLNISGFADINGYVPGLQTQVQSPNNPGFVIRGITSDSGDSQVEPRVSVFQDGVSISRSRGAVVEFFDLERIEVLRGPQGTLFGRGAQIGAVHLIQNKARNESSAHVRFGLGNLDAMSLEGHANTPISDTLSARLAVFHEQRDGFIENLSGGDLNGRDTSALRLSFGLDLGERSRMDLIFNHQTDSPPGTAFRSNVIPTREGSTELFRSAADLNRGEELGLDRHVNGVTLLGDFALSDSVSLSSISGWRDFGSREEFDADGSQVNVLEFAEIAEGRQFSQELRLNYDDGGRFRGFGGLSWFDERGSQRVPFATDERSFYALLSPVLSGATGGQLPVVPLLNPDGTPNTANVPPGLPGLAPGLPAFIALKPLHREEYANFGAVEALEFFADGTWQFSETLELTLGLRGTREKVDNGYEALYFGQPSALGQLLPSPAAPAFPNVLFRPTDGVIRGSEDYDSMVGRAVLAWRVSDTLNTYASVSRGRRPDVLQVDGGGVEEIPAEIVLSYEVGAKGELADGRFLYDLAVFHYDYSDFQAQVQNPNAPPFFITTNAGNASAQGVELSFSQRITDSFGGFLNVGWIDAGFDNTDDAGRPQALAGNRFRLTPEYTAALGLDWRMDLADGASVYVRPSYSWRSQVFFEDANQPGIEQGAYGLFNLSAGWRFNPHLELQVYGQNLADAEYLIDAGNTGALFGIPSFVPGTPRTYGLRVRLDW</sequence>
<dbReference type="EMBL" id="FNAG01000012">
    <property type="protein sequence ID" value="SDD97628.1"/>
    <property type="molecule type" value="Genomic_DNA"/>
</dbReference>
<keyword evidence="8 12" id="KW-0798">TonB box</keyword>
<organism evidence="16 17">
    <name type="scientific">Aquimonas voraii</name>
    <dbReference type="NCBI Taxonomy" id="265719"/>
    <lineage>
        <taxon>Bacteria</taxon>
        <taxon>Pseudomonadati</taxon>
        <taxon>Pseudomonadota</taxon>
        <taxon>Gammaproteobacteria</taxon>
        <taxon>Lysobacterales</taxon>
        <taxon>Lysobacteraceae</taxon>
        <taxon>Aquimonas</taxon>
    </lineage>
</organism>
<feature type="domain" description="TonB-dependent receptor plug" evidence="15">
    <location>
        <begin position="49"/>
        <end position="155"/>
    </location>
</feature>
<evidence type="ECO:0000256" key="9">
    <source>
        <dbReference type="ARBA" id="ARBA00023136"/>
    </source>
</evidence>
<comment type="similarity">
    <text evidence="11 12">Belongs to the TonB-dependent receptor family.</text>
</comment>
<evidence type="ECO:0000256" key="11">
    <source>
        <dbReference type="PROSITE-ProRule" id="PRU01360"/>
    </source>
</evidence>
<accession>A0A1G6Z4T2</accession>
<keyword evidence="6" id="KW-0408">Iron</keyword>
<dbReference type="GO" id="GO:0009279">
    <property type="term" value="C:cell outer membrane"/>
    <property type="evidence" value="ECO:0007669"/>
    <property type="project" value="UniProtKB-SubCell"/>
</dbReference>
<feature type="signal peptide" evidence="13">
    <location>
        <begin position="1"/>
        <end position="23"/>
    </location>
</feature>
<feature type="chain" id="PRO_5011460695" evidence="13">
    <location>
        <begin position="24"/>
        <end position="779"/>
    </location>
</feature>
<keyword evidence="10 11" id="KW-0998">Cell outer membrane</keyword>
<reference evidence="16 17" key="1">
    <citation type="submission" date="2016-10" db="EMBL/GenBank/DDBJ databases">
        <authorList>
            <person name="de Groot N.N."/>
        </authorList>
    </citation>
    <scope>NUCLEOTIDE SEQUENCE [LARGE SCALE GENOMIC DNA]</scope>
    <source>
        <strain evidence="16 17">DSM 16957</strain>
    </source>
</reference>
<evidence type="ECO:0000256" key="3">
    <source>
        <dbReference type="ARBA" id="ARBA00022452"/>
    </source>
</evidence>
<gene>
    <name evidence="16" type="ORF">SAMN04488509_11251</name>
</gene>
<dbReference type="Gene3D" id="2.40.170.20">
    <property type="entry name" value="TonB-dependent receptor, beta-barrel domain"/>
    <property type="match status" value="2"/>
</dbReference>
<dbReference type="RefSeq" id="WP_091244617.1">
    <property type="nucleotide sequence ID" value="NZ_FNAG01000012.1"/>
</dbReference>
<evidence type="ECO:0000313" key="16">
    <source>
        <dbReference type="EMBL" id="SDD97628.1"/>
    </source>
</evidence>
<evidence type="ECO:0000313" key="17">
    <source>
        <dbReference type="Proteomes" id="UP000199603"/>
    </source>
</evidence>
<evidence type="ECO:0000259" key="15">
    <source>
        <dbReference type="Pfam" id="PF07715"/>
    </source>
</evidence>
<dbReference type="PANTHER" id="PTHR32552">
    <property type="entry name" value="FERRICHROME IRON RECEPTOR-RELATED"/>
    <property type="match status" value="1"/>
</dbReference>
<evidence type="ECO:0000256" key="12">
    <source>
        <dbReference type="RuleBase" id="RU003357"/>
    </source>
</evidence>
<keyword evidence="16" id="KW-0675">Receptor</keyword>
<dbReference type="Pfam" id="PF00593">
    <property type="entry name" value="TonB_dep_Rec_b-barrel"/>
    <property type="match status" value="1"/>
</dbReference>
<keyword evidence="13" id="KW-0732">Signal</keyword>
<evidence type="ECO:0000256" key="4">
    <source>
        <dbReference type="ARBA" id="ARBA00022496"/>
    </source>
</evidence>
<dbReference type="STRING" id="265719.SAMN04488509_11251"/>
<name>A0A1G6Z4T2_9GAMM</name>
<dbReference type="InterPro" id="IPR036942">
    <property type="entry name" value="Beta-barrel_TonB_sf"/>
</dbReference>
<evidence type="ECO:0000256" key="7">
    <source>
        <dbReference type="ARBA" id="ARBA00023065"/>
    </source>
</evidence>